<feature type="compositionally biased region" description="Low complexity" evidence="1">
    <location>
        <begin position="406"/>
        <end position="422"/>
    </location>
</feature>
<accession>A0A4U0XKF1</accession>
<evidence type="ECO:0000313" key="3">
    <source>
        <dbReference type="Proteomes" id="UP000308768"/>
    </source>
</evidence>
<proteinExistence type="predicted"/>
<gene>
    <name evidence="2" type="ORF">B0A49_03387</name>
</gene>
<feature type="region of interest" description="Disordered" evidence="1">
    <location>
        <begin position="262"/>
        <end position="342"/>
    </location>
</feature>
<name>A0A4U0XKF1_9PEZI</name>
<feature type="compositionally biased region" description="Low complexity" evidence="1">
    <location>
        <begin position="289"/>
        <end position="301"/>
    </location>
</feature>
<reference evidence="2 3" key="1">
    <citation type="submission" date="2017-03" db="EMBL/GenBank/DDBJ databases">
        <title>Genomes of endolithic fungi from Antarctica.</title>
        <authorList>
            <person name="Coleine C."/>
            <person name="Masonjones S."/>
            <person name="Stajich J.E."/>
        </authorList>
    </citation>
    <scope>NUCLEOTIDE SEQUENCE [LARGE SCALE GENOMIC DNA]</scope>
    <source>
        <strain evidence="2 3">CCFEE 5187</strain>
    </source>
</reference>
<comment type="caution">
    <text evidence="2">The sequence shown here is derived from an EMBL/GenBank/DDBJ whole genome shotgun (WGS) entry which is preliminary data.</text>
</comment>
<feature type="compositionally biased region" description="Basic and acidic residues" evidence="1">
    <location>
        <begin position="359"/>
        <end position="402"/>
    </location>
</feature>
<dbReference type="OrthoDB" id="3357341at2759"/>
<feature type="region of interest" description="Disordered" evidence="1">
    <location>
        <begin position="359"/>
        <end position="497"/>
    </location>
</feature>
<keyword evidence="3" id="KW-1185">Reference proteome</keyword>
<evidence type="ECO:0000256" key="1">
    <source>
        <dbReference type="SAM" id="MobiDB-lite"/>
    </source>
</evidence>
<sequence>MLDENLPTFFLKPSPDGVKHHQAFYLSQYGAEPEAAYSLHHLDPLSPASKNCYAAALFDSYNPEILYGEVLVRPGWTQPSLSQEQIRLNGGVSPPPQPIMPTEFVIQLYNPDQQVHVTQKPGTWGGSASYEFSMPQSTFRTPSASTLDRSQSDPVVAATTPRVNFVWKKESKLSKDLTCFLTGKSTDLVPGGKKKGGREPDIAVALFKGLKEMSIYEPNLYRVEMEDPKGLEVVLLLGAAVIKDLYFGSIREAFNMTDPARKLSAGGRKLSSPSTANLKSVAPPPPPTSSQSARPQTTSSPAAVNGLYVQPSPPQQSRNTRQCQSLPQLQTTPPPAAQRKPVDPLAEWAIDAETARLRARAAAEERQRREADDARRRERDRAAEAETRRLRKMVERETERLRRLYGQQSPPGPVQQQQQPQRGPAPPRGQQPVQRPGPFAGHAQSHQPHQRPHSAAPAPQQRQQPVPQQARPQPQPQRLSNGLYLQPATATGAAARKKSLWGLRSASSECGAGAGVDVVAPGNKLAKKKKSSMF</sequence>
<dbReference type="Proteomes" id="UP000308768">
    <property type="component" value="Unassembled WGS sequence"/>
</dbReference>
<evidence type="ECO:0000313" key="2">
    <source>
        <dbReference type="EMBL" id="TKA77724.1"/>
    </source>
</evidence>
<protein>
    <submittedName>
        <fullName evidence="2">Uncharacterized protein</fullName>
    </submittedName>
</protein>
<organism evidence="2 3">
    <name type="scientific">Cryomyces minteri</name>
    <dbReference type="NCBI Taxonomy" id="331657"/>
    <lineage>
        <taxon>Eukaryota</taxon>
        <taxon>Fungi</taxon>
        <taxon>Dikarya</taxon>
        <taxon>Ascomycota</taxon>
        <taxon>Pezizomycotina</taxon>
        <taxon>Dothideomycetes</taxon>
        <taxon>Dothideomycetes incertae sedis</taxon>
        <taxon>Cryomyces</taxon>
    </lineage>
</organism>
<feature type="compositionally biased region" description="Low complexity" evidence="1">
    <location>
        <begin position="453"/>
        <end position="478"/>
    </location>
</feature>
<dbReference type="EMBL" id="NAJN01000175">
    <property type="protein sequence ID" value="TKA77724.1"/>
    <property type="molecule type" value="Genomic_DNA"/>
</dbReference>
<dbReference type="AlphaFoldDB" id="A0A4U0XKF1"/>
<dbReference type="STRING" id="331657.A0A4U0XKF1"/>